<gene>
    <name evidence="1" type="ORF">DCF15_01310</name>
</gene>
<protein>
    <submittedName>
        <fullName evidence="1">Uncharacterized protein</fullName>
    </submittedName>
</protein>
<evidence type="ECO:0000313" key="2">
    <source>
        <dbReference type="Proteomes" id="UP000249794"/>
    </source>
</evidence>
<sequence>MEVTFIPQLNSSFKDVYDVYLEGELIGCIKLMLNRVWFSLSAPDDLPIIAENGRDVECFCSKEDAAVRLVAVWKRRKMSASVPPMISDERCSTNSFERSKAIVSEAWTLLCRYWKQLLILYITTFSVSYCFHSVAYSRSPWGQFEAANESALKVCRAAGADMCEFRVDMLTEEDL</sequence>
<dbReference type="EMBL" id="QBMP01000006">
    <property type="protein sequence ID" value="PZO60781.1"/>
    <property type="molecule type" value="Genomic_DNA"/>
</dbReference>
<accession>A0A2W4ZQC6</accession>
<organism evidence="1 2">
    <name type="scientific">Phormidesmis priestleyi</name>
    <dbReference type="NCBI Taxonomy" id="268141"/>
    <lineage>
        <taxon>Bacteria</taxon>
        <taxon>Bacillati</taxon>
        <taxon>Cyanobacteriota</taxon>
        <taxon>Cyanophyceae</taxon>
        <taxon>Leptolyngbyales</taxon>
        <taxon>Leptolyngbyaceae</taxon>
        <taxon>Phormidesmis</taxon>
    </lineage>
</organism>
<name>A0A2W4ZQC6_9CYAN</name>
<reference evidence="2" key="1">
    <citation type="submission" date="2018-04" db="EMBL/GenBank/DDBJ databases">
        <authorList>
            <person name="Cornet L."/>
        </authorList>
    </citation>
    <scope>NUCLEOTIDE SEQUENCE [LARGE SCALE GENOMIC DNA]</scope>
</reference>
<comment type="caution">
    <text evidence="1">The sequence shown here is derived from an EMBL/GenBank/DDBJ whole genome shotgun (WGS) entry which is preliminary data.</text>
</comment>
<evidence type="ECO:0000313" key="1">
    <source>
        <dbReference type="EMBL" id="PZO60781.1"/>
    </source>
</evidence>
<dbReference type="Proteomes" id="UP000249794">
    <property type="component" value="Unassembled WGS sequence"/>
</dbReference>
<proteinExistence type="predicted"/>
<reference evidence="1 2" key="2">
    <citation type="submission" date="2018-06" db="EMBL/GenBank/DDBJ databases">
        <title>Metagenomic assembly of (sub)arctic Cyanobacteria and their associated microbiome from non-axenic cultures.</title>
        <authorList>
            <person name="Baurain D."/>
        </authorList>
    </citation>
    <scope>NUCLEOTIDE SEQUENCE [LARGE SCALE GENOMIC DNA]</scope>
    <source>
        <strain evidence="1">ULC027bin1</strain>
    </source>
</reference>
<dbReference type="AlphaFoldDB" id="A0A2W4ZQC6"/>